<feature type="binding site" evidence="5">
    <location>
        <position position="180"/>
    </location>
    <ligand>
        <name>UDP</name>
        <dbReference type="ChEBI" id="CHEBI:58223"/>
    </ligand>
</feature>
<keyword evidence="9" id="KW-1185">Reference proteome</keyword>
<dbReference type="PIRSF" id="PIRSF007023">
    <property type="entry name" value="UDP-Galf_transf"/>
    <property type="match status" value="1"/>
</dbReference>
<comment type="pathway">
    <text evidence="1 5">Protein modification; protein glycosylation.</text>
</comment>
<evidence type="ECO:0000256" key="4">
    <source>
        <dbReference type="ARBA" id="ARBA00022741"/>
    </source>
</evidence>
<sequence>MKIHITNIYGQSSKSTALIAQNTVAKIARTLAFNELSIYFYDIKVDSPRELDKRLDGVLAGVANGDLVIFQSPTWNDMKYDEEFVKKLKAYKNVKIAFFIHDVLPLMFLSNRYLFKRVINFYNQADVLIVPSNSMLKLLRKQGLKVKKIVIQEMWDCLTDLDLPVPKQNDYLNFIGDPQKFSFANKWDYEIPLHLYSTNAPAEKEKVEFQGWQSPANLLLNLAEGGWGLVWSDNPEVEEYMKVCLSYKLSTYLAAGIPVVVKKGISNQKIIEDNKLGLVVNDLNEAVIKVKSLSSKDYQEYIEHTIHFAELLRNGFFTKKLLIETVHCLLRKD</sequence>
<comment type="domain">
    <text evidence="5">Dimerizes via the C-terminus; dimerization is required for tetramer formation. Binds protein substrate via an exposed loop in the N-terminus.</text>
</comment>
<gene>
    <name evidence="5" type="primary">gtf3</name>
    <name evidence="8" type="ORF">BSQ50_10765</name>
</gene>
<evidence type="ECO:0000259" key="6">
    <source>
        <dbReference type="Pfam" id="PF26334"/>
    </source>
</evidence>
<evidence type="ECO:0000313" key="9">
    <source>
        <dbReference type="Proteomes" id="UP000324497"/>
    </source>
</evidence>
<reference evidence="8 9" key="1">
    <citation type="submission" date="2016-11" db="EMBL/GenBank/DDBJ databases">
        <title>Interaction between Lactobacillus species and yeast in water kefir.</title>
        <authorList>
            <person name="Behr J."/>
            <person name="Xu D."/>
            <person name="Vogel R.F."/>
        </authorList>
    </citation>
    <scope>NUCLEOTIDE SEQUENCE [LARGE SCALE GENOMIC DNA]</scope>
    <source>
        <strain evidence="8 9">TMW 1.1827</strain>
    </source>
</reference>
<dbReference type="Gene3D" id="3.40.50.2000">
    <property type="entry name" value="Glycogen Phosphorylase B"/>
    <property type="match status" value="2"/>
</dbReference>
<comment type="similarity">
    <text evidence="5">Belongs to the Gtf3 glucosyltransferase family.</text>
</comment>
<name>A0A3S6QYZ6_9LACO</name>
<evidence type="ECO:0000256" key="1">
    <source>
        <dbReference type="ARBA" id="ARBA00004922"/>
    </source>
</evidence>
<feature type="domain" description="Glucosyltransferase 3-like N-terminal" evidence="6">
    <location>
        <begin position="2"/>
        <end position="154"/>
    </location>
</feature>
<organism evidence="8 9">
    <name type="scientific">Liquorilactobacillus nagelii</name>
    <dbReference type="NCBI Taxonomy" id="82688"/>
    <lineage>
        <taxon>Bacteria</taxon>
        <taxon>Bacillati</taxon>
        <taxon>Bacillota</taxon>
        <taxon>Bacilli</taxon>
        <taxon>Lactobacillales</taxon>
        <taxon>Lactobacillaceae</taxon>
        <taxon>Liquorilactobacillus</taxon>
    </lineage>
</organism>
<feature type="domain" description="Glucosyltransferase 3-like C-terminal" evidence="7">
    <location>
        <begin position="172"/>
        <end position="324"/>
    </location>
</feature>
<keyword evidence="4 5" id="KW-0547">Nucleotide-binding</keyword>
<dbReference type="RefSeq" id="WP_057885044.1">
    <property type="nucleotide sequence ID" value="NZ_CP018180.1"/>
</dbReference>
<dbReference type="Pfam" id="PF26337">
    <property type="entry name" value="Gtf3_C"/>
    <property type="match status" value="1"/>
</dbReference>
<feature type="binding site" evidence="5">
    <location>
        <position position="16"/>
    </location>
    <ligand>
        <name>UDP</name>
        <dbReference type="ChEBI" id="CHEBI:58223"/>
    </ligand>
</feature>
<protein>
    <recommendedName>
        <fullName evidence="5">Glucosyltransferase 3</fullName>
        <ecNumber evidence="5">2.4.1.-</ecNumber>
    </recommendedName>
</protein>
<proteinExistence type="inferred from homology"/>
<dbReference type="KEGG" id="lng:BSQ50_10765"/>
<dbReference type="SUPFAM" id="SSF53756">
    <property type="entry name" value="UDP-Glycosyltransferase/glycogen phosphorylase"/>
    <property type="match status" value="1"/>
</dbReference>
<dbReference type="HAMAP" id="MF_00841">
    <property type="entry name" value="Gtf3"/>
    <property type="match status" value="1"/>
</dbReference>
<evidence type="ECO:0000256" key="3">
    <source>
        <dbReference type="ARBA" id="ARBA00022679"/>
    </source>
</evidence>
<evidence type="ECO:0000256" key="2">
    <source>
        <dbReference type="ARBA" id="ARBA00022676"/>
    </source>
</evidence>
<comment type="function">
    <text evidence="5">Required for polymorphic O-glycosylation of the serine-rich repeat protein in this bacteria. Catalyzes the second step in glycosylation by transferring a sugar from a UDP-activated sugar to the terminal GlcNAc moiety of the 3-O-(N-acetyl-alpha-D-glucosaminyl)-L-seryl-[protein] resulting from the first glycosylation step.</text>
</comment>
<evidence type="ECO:0000259" key="7">
    <source>
        <dbReference type="Pfam" id="PF26337"/>
    </source>
</evidence>
<dbReference type="EMBL" id="CP018180">
    <property type="protein sequence ID" value="AUJ32979.1"/>
    <property type="molecule type" value="Genomic_DNA"/>
</dbReference>
<evidence type="ECO:0000313" key="8">
    <source>
        <dbReference type="EMBL" id="AUJ32979.1"/>
    </source>
</evidence>
<accession>A0A3S6QYZ6</accession>
<dbReference type="EC" id="2.4.1.-" evidence="5"/>
<keyword evidence="3 5" id="KW-0808">Transferase</keyword>
<evidence type="ECO:0000256" key="5">
    <source>
        <dbReference type="HAMAP-Rule" id="MF_00841"/>
    </source>
</evidence>
<comment type="subunit">
    <text evidence="5">Homotetramer; a dimer of dimers.</text>
</comment>
<dbReference type="GO" id="GO:0035251">
    <property type="term" value="F:UDP-glucosyltransferase activity"/>
    <property type="evidence" value="ECO:0007669"/>
    <property type="project" value="InterPro"/>
</dbReference>
<dbReference type="InterPro" id="IPR058591">
    <property type="entry name" value="Gtf3_N"/>
</dbReference>
<dbReference type="AlphaFoldDB" id="A0A3S6QYZ6"/>
<dbReference type="GO" id="GO:0000166">
    <property type="term" value="F:nucleotide binding"/>
    <property type="evidence" value="ECO:0007669"/>
    <property type="project" value="UniProtKB-KW"/>
</dbReference>
<feature type="binding site" evidence="5">
    <location>
        <begin position="246"/>
        <end position="251"/>
    </location>
    <ligand>
        <name>UDP</name>
        <dbReference type="ChEBI" id="CHEBI:58223"/>
    </ligand>
</feature>
<dbReference type="UniPathway" id="UPA00378"/>
<dbReference type="InterPro" id="IPR043676">
    <property type="entry name" value="Gtf3"/>
</dbReference>
<dbReference type="Pfam" id="PF26334">
    <property type="entry name" value="Gtf3_N"/>
    <property type="match status" value="1"/>
</dbReference>
<dbReference type="Proteomes" id="UP000324497">
    <property type="component" value="Chromosome"/>
</dbReference>
<dbReference type="GeneID" id="78522865"/>
<keyword evidence="2 5" id="KW-0328">Glycosyltransferase</keyword>
<dbReference type="InterPro" id="IPR058592">
    <property type="entry name" value="Gtf3_C"/>
</dbReference>